<name>A0AAE1Q8C5_9EUCA</name>
<evidence type="ECO:0000313" key="2">
    <source>
        <dbReference type="Proteomes" id="UP001292094"/>
    </source>
</evidence>
<dbReference type="PANTHER" id="PTHR47326">
    <property type="entry name" value="TRANSPOSABLE ELEMENT TC3 TRANSPOSASE-LIKE PROTEIN"/>
    <property type="match status" value="1"/>
</dbReference>
<organism evidence="1 2">
    <name type="scientific">Petrolisthes manimaculis</name>
    <dbReference type="NCBI Taxonomy" id="1843537"/>
    <lineage>
        <taxon>Eukaryota</taxon>
        <taxon>Metazoa</taxon>
        <taxon>Ecdysozoa</taxon>
        <taxon>Arthropoda</taxon>
        <taxon>Crustacea</taxon>
        <taxon>Multicrustacea</taxon>
        <taxon>Malacostraca</taxon>
        <taxon>Eumalacostraca</taxon>
        <taxon>Eucarida</taxon>
        <taxon>Decapoda</taxon>
        <taxon>Pleocyemata</taxon>
        <taxon>Anomura</taxon>
        <taxon>Galatheoidea</taxon>
        <taxon>Porcellanidae</taxon>
        <taxon>Petrolisthes</taxon>
    </lineage>
</organism>
<dbReference type="PANTHER" id="PTHR47326:SF1">
    <property type="entry name" value="HTH PSQ-TYPE DOMAIN-CONTAINING PROTEIN"/>
    <property type="match status" value="1"/>
</dbReference>
<evidence type="ECO:0008006" key="3">
    <source>
        <dbReference type="Google" id="ProtNLM"/>
    </source>
</evidence>
<comment type="caution">
    <text evidence="1">The sequence shown here is derived from an EMBL/GenBank/DDBJ whole genome shotgun (WGS) entry which is preliminary data.</text>
</comment>
<dbReference type="EMBL" id="JAWZYT010000561">
    <property type="protein sequence ID" value="KAK4321743.1"/>
    <property type="molecule type" value="Genomic_DNA"/>
</dbReference>
<gene>
    <name evidence="1" type="ORF">Pmani_007481</name>
</gene>
<dbReference type="InterPro" id="IPR036397">
    <property type="entry name" value="RNaseH_sf"/>
</dbReference>
<sequence>MLLQRLTANVYTKFLQEDLPILLEDVPLRTRRQMWFMQDGSSAHFARGTRDFLNVMYPDNWIGCGGRIAWPPRSPDLTPLDFYLWGHLNSRVYATQINTRQELWQRVQEACSEIRNTPRIFERVRQSLLRRAHACINEGGRNFEHLL</sequence>
<accession>A0AAE1Q8C5</accession>
<evidence type="ECO:0000313" key="1">
    <source>
        <dbReference type="EMBL" id="KAK4321743.1"/>
    </source>
</evidence>
<dbReference type="Gene3D" id="3.30.420.10">
    <property type="entry name" value="Ribonuclease H-like superfamily/Ribonuclease H"/>
    <property type="match status" value="1"/>
</dbReference>
<proteinExistence type="predicted"/>
<protein>
    <recommendedName>
        <fullName evidence="3">Transposable element Tc3 transposase</fullName>
    </recommendedName>
</protein>
<dbReference type="GO" id="GO:0003676">
    <property type="term" value="F:nucleic acid binding"/>
    <property type="evidence" value="ECO:0007669"/>
    <property type="project" value="InterPro"/>
</dbReference>
<keyword evidence="2" id="KW-1185">Reference proteome</keyword>
<reference evidence="1" key="1">
    <citation type="submission" date="2023-11" db="EMBL/GenBank/DDBJ databases">
        <title>Genome assemblies of two species of porcelain crab, Petrolisthes cinctipes and Petrolisthes manimaculis (Anomura: Porcellanidae).</title>
        <authorList>
            <person name="Angst P."/>
        </authorList>
    </citation>
    <scope>NUCLEOTIDE SEQUENCE</scope>
    <source>
        <strain evidence="1">PB745_02</strain>
        <tissue evidence="1">Gill</tissue>
    </source>
</reference>
<dbReference type="AlphaFoldDB" id="A0AAE1Q8C5"/>
<dbReference type="Proteomes" id="UP001292094">
    <property type="component" value="Unassembled WGS sequence"/>
</dbReference>